<dbReference type="EMBL" id="CAUWAG010000018">
    <property type="protein sequence ID" value="CAJ2510847.1"/>
    <property type="molecule type" value="Genomic_DNA"/>
</dbReference>
<dbReference type="Pfam" id="PF01083">
    <property type="entry name" value="Cutinase"/>
    <property type="match status" value="1"/>
</dbReference>
<dbReference type="GO" id="GO:0050525">
    <property type="term" value="F:cutinase activity"/>
    <property type="evidence" value="ECO:0007669"/>
    <property type="project" value="UniProtKB-UniRule"/>
</dbReference>
<dbReference type="PROSITE" id="PS00155">
    <property type="entry name" value="CUTINASE_1"/>
    <property type="match status" value="1"/>
</dbReference>
<name>A0AAI8YKQ1_9PEZI</name>
<dbReference type="PANTHER" id="PTHR48250">
    <property type="entry name" value="CUTINASE 2-RELATED"/>
    <property type="match status" value="1"/>
</dbReference>
<dbReference type="Proteomes" id="UP001295740">
    <property type="component" value="Unassembled WGS sequence"/>
</dbReference>
<evidence type="ECO:0000256" key="12">
    <source>
        <dbReference type="PIRSR" id="PIRSR611150-2"/>
    </source>
</evidence>
<evidence type="ECO:0000256" key="6">
    <source>
        <dbReference type="ARBA" id="ARBA00022729"/>
    </source>
</evidence>
<dbReference type="EC" id="3.1.1.74" evidence="3 13"/>
<feature type="active site" evidence="11">
    <location>
        <position position="223"/>
    </location>
</feature>
<dbReference type="InterPro" id="IPR029058">
    <property type="entry name" value="AB_hydrolase_fold"/>
</dbReference>
<protein>
    <recommendedName>
        <fullName evidence="3 13">Cutinase</fullName>
        <ecNumber evidence="3 13">3.1.1.74</ecNumber>
    </recommendedName>
</protein>
<evidence type="ECO:0000313" key="14">
    <source>
        <dbReference type="EMBL" id="CAJ2510847.1"/>
    </source>
</evidence>
<gene>
    <name evidence="14" type="ORF">KHLLAP_LOCUS11315</name>
</gene>
<feature type="signal peptide" evidence="13">
    <location>
        <begin position="1"/>
        <end position="24"/>
    </location>
</feature>
<evidence type="ECO:0000256" key="10">
    <source>
        <dbReference type="ARBA" id="ARBA00034045"/>
    </source>
</evidence>
<feature type="active site" description="Nucleophile" evidence="11">
    <location>
        <position position="168"/>
    </location>
</feature>
<sequence>MKLPNISPLVALASALAAPTVAAAAVVTTASVTAIPIEAAVTQTAAAAPYEEDIVDLLFTRTDLEDAVADTAHTATFPELILIYARGSLEPGNLGLEAGPELSNALETHYGDASAVWIQGVGYPYIADLVANFLPDGTTQAAIAEAARLFALAQVVCPGTPVVAGGYSQGTAVITNALSNLPPSTQDQIKGAVLFGYTHNTQNHGAIPDFPSEKTKVYCLPLDAVCDGTLFMLPDHFLYEYEAAVDAGLWLGGRLGW</sequence>
<feature type="chain" id="PRO_5042316532" description="Cutinase" evidence="13">
    <location>
        <begin position="25"/>
        <end position="257"/>
    </location>
</feature>
<dbReference type="AlphaFoldDB" id="A0AAI8YKQ1"/>
<keyword evidence="6 13" id="KW-0732">Signal</keyword>
<dbReference type="SUPFAM" id="SSF53474">
    <property type="entry name" value="alpha/beta-Hydrolases"/>
    <property type="match status" value="1"/>
</dbReference>
<feature type="disulfide bond" evidence="12">
    <location>
        <begin position="219"/>
        <end position="226"/>
    </location>
</feature>
<comment type="function">
    <text evidence="13">Catalyzes the hydrolysis of complex carboxylic polyesters found in the cell wall of plants. Degrades cutin, a macromolecule that forms the structure of the plant cuticle.</text>
</comment>
<evidence type="ECO:0000256" key="1">
    <source>
        <dbReference type="ARBA" id="ARBA00004613"/>
    </source>
</evidence>
<dbReference type="FunFam" id="3.40.50.1820:FF:000235">
    <property type="entry name" value="Cutinase 1"/>
    <property type="match status" value="1"/>
</dbReference>
<keyword evidence="5 13" id="KW-0964">Secreted</keyword>
<keyword evidence="9 12" id="KW-1015">Disulfide bond</keyword>
<comment type="caution">
    <text evidence="14">The sequence shown here is derived from an EMBL/GenBank/DDBJ whole genome shotgun (WGS) entry which is preliminary data.</text>
</comment>
<evidence type="ECO:0000256" key="9">
    <source>
        <dbReference type="ARBA" id="ARBA00023157"/>
    </source>
</evidence>
<dbReference type="SMART" id="SM01110">
    <property type="entry name" value="Cutinase"/>
    <property type="match status" value="1"/>
</dbReference>
<evidence type="ECO:0000256" key="7">
    <source>
        <dbReference type="ARBA" id="ARBA00022801"/>
    </source>
</evidence>
<evidence type="ECO:0000256" key="5">
    <source>
        <dbReference type="ARBA" id="ARBA00022525"/>
    </source>
</evidence>
<dbReference type="InterPro" id="IPR043580">
    <property type="entry name" value="CUTINASE_1"/>
</dbReference>
<keyword evidence="7 13" id="KW-0378">Hydrolase</keyword>
<dbReference type="GO" id="GO:0016052">
    <property type="term" value="P:carbohydrate catabolic process"/>
    <property type="evidence" value="ECO:0007669"/>
    <property type="project" value="TreeGrafter"/>
</dbReference>
<feature type="active site" description="Proton donor/acceptor" evidence="11">
    <location>
        <position position="236"/>
    </location>
</feature>
<comment type="catalytic activity">
    <reaction evidence="10 13">
        <text>cutin + H2O = cutin monomers.</text>
        <dbReference type="EC" id="3.1.1.74"/>
    </reaction>
</comment>
<organism evidence="14 15">
    <name type="scientific">Anthostomella pinea</name>
    <dbReference type="NCBI Taxonomy" id="933095"/>
    <lineage>
        <taxon>Eukaryota</taxon>
        <taxon>Fungi</taxon>
        <taxon>Dikarya</taxon>
        <taxon>Ascomycota</taxon>
        <taxon>Pezizomycotina</taxon>
        <taxon>Sordariomycetes</taxon>
        <taxon>Xylariomycetidae</taxon>
        <taxon>Xylariales</taxon>
        <taxon>Xylariaceae</taxon>
        <taxon>Anthostomella</taxon>
    </lineage>
</organism>
<evidence type="ECO:0000256" key="4">
    <source>
        <dbReference type="ARBA" id="ARBA00022487"/>
    </source>
</evidence>
<comment type="subcellular location">
    <subcellularLocation>
        <location evidence="1 13">Secreted</location>
    </subcellularLocation>
</comment>
<keyword evidence="8" id="KW-0843">Virulence</keyword>
<reference evidence="14" key="1">
    <citation type="submission" date="2023-10" db="EMBL/GenBank/DDBJ databases">
        <authorList>
            <person name="Hackl T."/>
        </authorList>
    </citation>
    <scope>NUCLEOTIDE SEQUENCE</scope>
</reference>
<evidence type="ECO:0000256" key="8">
    <source>
        <dbReference type="ARBA" id="ARBA00023026"/>
    </source>
</evidence>
<dbReference type="InterPro" id="IPR011150">
    <property type="entry name" value="Cutinase_monf"/>
</dbReference>
<accession>A0AAI8YKQ1</accession>
<dbReference type="InterPro" id="IPR000675">
    <property type="entry name" value="Cutinase/axe"/>
</dbReference>
<dbReference type="PROSITE" id="PS00931">
    <property type="entry name" value="CUTINASE_2"/>
    <property type="match status" value="1"/>
</dbReference>
<dbReference type="InterPro" id="IPR043579">
    <property type="entry name" value="CUTINASE_2"/>
</dbReference>
<dbReference type="PRINTS" id="PR00129">
    <property type="entry name" value="CUTINASE"/>
</dbReference>
<keyword evidence="4 13" id="KW-0719">Serine esterase</keyword>
<evidence type="ECO:0000256" key="13">
    <source>
        <dbReference type="RuleBase" id="RU361263"/>
    </source>
</evidence>
<evidence type="ECO:0000256" key="3">
    <source>
        <dbReference type="ARBA" id="ARBA00013095"/>
    </source>
</evidence>
<comment type="similarity">
    <text evidence="2 13">Belongs to the cutinase family.</text>
</comment>
<keyword evidence="15" id="KW-1185">Reference proteome</keyword>
<dbReference type="PANTHER" id="PTHR48250:SF3">
    <property type="entry name" value="CUTINASE 1-RELATED"/>
    <property type="match status" value="1"/>
</dbReference>
<proteinExistence type="inferred from homology"/>
<dbReference type="GO" id="GO:0005576">
    <property type="term" value="C:extracellular region"/>
    <property type="evidence" value="ECO:0007669"/>
    <property type="project" value="UniProtKB-SubCell"/>
</dbReference>
<evidence type="ECO:0000256" key="11">
    <source>
        <dbReference type="PIRSR" id="PIRSR611150-1"/>
    </source>
</evidence>
<dbReference type="Gene3D" id="3.40.50.1820">
    <property type="entry name" value="alpha/beta hydrolase"/>
    <property type="match status" value="1"/>
</dbReference>
<evidence type="ECO:0000313" key="15">
    <source>
        <dbReference type="Proteomes" id="UP001295740"/>
    </source>
</evidence>
<evidence type="ECO:0000256" key="2">
    <source>
        <dbReference type="ARBA" id="ARBA00007534"/>
    </source>
</evidence>